<gene>
    <name evidence="2" type="ORF">DDE19_18255</name>
</gene>
<evidence type="ECO:0000256" key="1">
    <source>
        <dbReference type="SAM" id="Phobius"/>
    </source>
</evidence>
<keyword evidence="1" id="KW-0812">Transmembrane</keyword>
<name>A0A3N9XRV2_9ACTN</name>
<evidence type="ECO:0000313" key="3">
    <source>
        <dbReference type="Proteomes" id="UP000278981"/>
    </source>
</evidence>
<feature type="transmembrane region" description="Helical" evidence="1">
    <location>
        <begin position="95"/>
        <end position="116"/>
    </location>
</feature>
<feature type="transmembrane region" description="Helical" evidence="1">
    <location>
        <begin position="64"/>
        <end position="89"/>
    </location>
</feature>
<protein>
    <submittedName>
        <fullName evidence="2">Uncharacterized protein</fullName>
    </submittedName>
</protein>
<comment type="caution">
    <text evidence="2">The sequence shown here is derived from an EMBL/GenBank/DDBJ whole genome shotgun (WGS) entry which is preliminary data.</text>
</comment>
<reference evidence="2 3" key="1">
    <citation type="submission" date="2018-04" db="EMBL/GenBank/DDBJ databases">
        <title>Micromonosporas from Atacama Desert.</title>
        <authorList>
            <person name="Carro L."/>
            <person name="Klenk H.-P."/>
            <person name="Goodfellow M."/>
        </authorList>
    </citation>
    <scope>NUCLEOTIDE SEQUENCE [LARGE SCALE GENOMIC DNA]</scope>
    <source>
        <strain evidence="2 3">LB19</strain>
    </source>
</reference>
<keyword evidence="1" id="KW-0472">Membrane</keyword>
<dbReference type="EMBL" id="QDGB01000271">
    <property type="protein sequence ID" value="RQX15726.1"/>
    <property type="molecule type" value="Genomic_DNA"/>
</dbReference>
<accession>A0A3N9XRV2</accession>
<organism evidence="2 3">
    <name type="scientific">Micromonospora ureilytica</name>
    <dbReference type="NCBI Taxonomy" id="709868"/>
    <lineage>
        <taxon>Bacteria</taxon>
        <taxon>Bacillati</taxon>
        <taxon>Actinomycetota</taxon>
        <taxon>Actinomycetes</taxon>
        <taxon>Micromonosporales</taxon>
        <taxon>Micromonosporaceae</taxon>
        <taxon>Micromonospora</taxon>
    </lineage>
</organism>
<sequence>MADGSRAISGTESVKLYGRQAFIRHVHRRWGPLMDGICPTVDGTLGGGKPMDENKTVFRASARLTFVFMLLMGSLAWVVVQAALALIAGRSPADWTSIAASGVLYAVLFSAFSLVLHRRNWSSVEVTDPALGLAEKGRMAVLPWQAIQSATVRRPGPFAVLQVTLCPGAVAPSATTLRPRIRAGQPVYTVNVGLLRPATGVLRTELARHVPSAASRS</sequence>
<dbReference type="AlphaFoldDB" id="A0A3N9XRV2"/>
<proteinExistence type="predicted"/>
<keyword evidence="1" id="KW-1133">Transmembrane helix</keyword>
<dbReference type="Proteomes" id="UP000278981">
    <property type="component" value="Unassembled WGS sequence"/>
</dbReference>
<evidence type="ECO:0000313" key="2">
    <source>
        <dbReference type="EMBL" id="RQX15726.1"/>
    </source>
</evidence>